<feature type="transmembrane region" description="Helical" evidence="6">
    <location>
        <begin position="265"/>
        <end position="287"/>
    </location>
</feature>
<dbReference type="PANTHER" id="PTHR19282:SF551">
    <property type="entry name" value="RE08073P-RELATED"/>
    <property type="match status" value="1"/>
</dbReference>
<evidence type="ECO:0000256" key="3">
    <source>
        <dbReference type="ARBA" id="ARBA00022692"/>
    </source>
</evidence>
<reference evidence="7" key="1">
    <citation type="journal article" date="2023" name="Mol. Biol. Evol.">
        <title>Third-Generation Sequencing Reveals the Adaptive Role of the Epigenome in Three Deep-Sea Polychaetes.</title>
        <authorList>
            <person name="Perez M."/>
            <person name="Aroh O."/>
            <person name="Sun Y."/>
            <person name="Lan Y."/>
            <person name="Juniper S.K."/>
            <person name="Young C.R."/>
            <person name="Angers B."/>
            <person name="Qian P.Y."/>
        </authorList>
    </citation>
    <scope>NUCLEOTIDE SEQUENCE</scope>
    <source>
        <strain evidence="7">P08H-3</strain>
    </source>
</reference>
<comment type="subcellular location">
    <subcellularLocation>
        <location evidence="1 6">Membrane</location>
        <topology evidence="1 6">Multi-pass membrane protein</topology>
    </subcellularLocation>
</comment>
<accession>A0AAD9MW03</accession>
<feature type="transmembrane region" description="Helical" evidence="6">
    <location>
        <begin position="73"/>
        <end position="95"/>
    </location>
</feature>
<evidence type="ECO:0000256" key="6">
    <source>
        <dbReference type="RuleBase" id="RU361218"/>
    </source>
</evidence>
<feature type="transmembrane region" description="Helical" evidence="6">
    <location>
        <begin position="12"/>
        <end position="34"/>
    </location>
</feature>
<dbReference type="AlphaFoldDB" id="A0AAD9MW03"/>
<dbReference type="EMBL" id="JAODUP010000705">
    <property type="protein sequence ID" value="KAK2145059.1"/>
    <property type="molecule type" value="Genomic_DNA"/>
</dbReference>
<name>A0AAD9MW03_9ANNE</name>
<dbReference type="GO" id="GO:0005886">
    <property type="term" value="C:plasma membrane"/>
    <property type="evidence" value="ECO:0007669"/>
    <property type="project" value="TreeGrafter"/>
</dbReference>
<dbReference type="SUPFAM" id="SSF48652">
    <property type="entry name" value="Tetraspanin"/>
    <property type="match status" value="1"/>
</dbReference>
<keyword evidence="5 6" id="KW-0472">Membrane</keyword>
<dbReference type="PIRSF" id="PIRSF002419">
    <property type="entry name" value="Tetraspanin"/>
    <property type="match status" value="1"/>
</dbReference>
<gene>
    <name evidence="7" type="ORF">LSH36_705g00050</name>
</gene>
<dbReference type="Pfam" id="PF00335">
    <property type="entry name" value="Tetraspanin"/>
    <property type="match status" value="1"/>
</dbReference>
<evidence type="ECO:0000313" key="8">
    <source>
        <dbReference type="Proteomes" id="UP001208570"/>
    </source>
</evidence>
<sequence length="294" mass="32647">MCVEKLAKIILIVLNIAFFLGGGAIMALGIVALVKVDYIYKLTSLLTDKLGNIFSDLKVLTSLDLNGLITSNAIILIVVGGFLFILGFLGCCGAMRKSSCMLNLYAILVLVILGCEVGLGVYAYMYSDKLEAQLQDGLKISMYKYYEEGVRFKDDALTLPTKGQELAWDGVQLQTACCGVTNYSDWNNALNWNETYVYKSQVIYAKLPPSCCKRTEEGQKKDIKELTTTDFEDINGCMDLAKDNTFNDVSCYARVRSLIFDNKTMIIAVFVIVVFIEILAISCACWLKSKSEEK</sequence>
<keyword evidence="4 6" id="KW-1133">Transmembrane helix</keyword>
<evidence type="ECO:0000256" key="5">
    <source>
        <dbReference type="ARBA" id="ARBA00023136"/>
    </source>
</evidence>
<dbReference type="Gene3D" id="1.10.1450.10">
    <property type="entry name" value="Tetraspanin"/>
    <property type="match status" value="1"/>
</dbReference>
<evidence type="ECO:0000256" key="1">
    <source>
        <dbReference type="ARBA" id="ARBA00004141"/>
    </source>
</evidence>
<dbReference type="PANTHER" id="PTHR19282">
    <property type="entry name" value="TETRASPANIN"/>
    <property type="match status" value="1"/>
</dbReference>
<evidence type="ECO:0000256" key="4">
    <source>
        <dbReference type="ARBA" id="ARBA00022989"/>
    </source>
</evidence>
<keyword evidence="3 6" id="KW-0812">Transmembrane</keyword>
<dbReference type="InterPro" id="IPR008952">
    <property type="entry name" value="Tetraspanin_EC2_sf"/>
</dbReference>
<protein>
    <recommendedName>
        <fullName evidence="6">Tetraspanin</fullName>
    </recommendedName>
</protein>
<dbReference type="Proteomes" id="UP001208570">
    <property type="component" value="Unassembled WGS sequence"/>
</dbReference>
<dbReference type="InterPro" id="IPR018499">
    <property type="entry name" value="Tetraspanin/Peripherin"/>
</dbReference>
<proteinExistence type="inferred from homology"/>
<organism evidence="7 8">
    <name type="scientific">Paralvinella palmiformis</name>
    <dbReference type="NCBI Taxonomy" id="53620"/>
    <lineage>
        <taxon>Eukaryota</taxon>
        <taxon>Metazoa</taxon>
        <taxon>Spiralia</taxon>
        <taxon>Lophotrochozoa</taxon>
        <taxon>Annelida</taxon>
        <taxon>Polychaeta</taxon>
        <taxon>Sedentaria</taxon>
        <taxon>Canalipalpata</taxon>
        <taxon>Terebellida</taxon>
        <taxon>Terebelliformia</taxon>
        <taxon>Alvinellidae</taxon>
        <taxon>Paralvinella</taxon>
    </lineage>
</organism>
<comment type="similarity">
    <text evidence="2 6">Belongs to the tetraspanin (TM4SF) family.</text>
</comment>
<keyword evidence="8" id="KW-1185">Reference proteome</keyword>
<evidence type="ECO:0000256" key="2">
    <source>
        <dbReference type="ARBA" id="ARBA00006840"/>
    </source>
</evidence>
<evidence type="ECO:0000313" key="7">
    <source>
        <dbReference type="EMBL" id="KAK2145059.1"/>
    </source>
</evidence>
<dbReference type="InterPro" id="IPR000301">
    <property type="entry name" value="Tetraspanin_animals"/>
</dbReference>
<comment type="caution">
    <text evidence="7">The sequence shown here is derived from an EMBL/GenBank/DDBJ whole genome shotgun (WGS) entry which is preliminary data.</text>
</comment>
<feature type="transmembrane region" description="Helical" evidence="6">
    <location>
        <begin position="102"/>
        <end position="125"/>
    </location>
</feature>